<protein>
    <recommendedName>
        <fullName evidence="3">FAS1 domain-containing protein</fullName>
    </recommendedName>
</protein>
<dbReference type="EMBL" id="JAEHOC010000038">
    <property type="protein sequence ID" value="KAG2427763.1"/>
    <property type="molecule type" value="Genomic_DNA"/>
</dbReference>
<feature type="chain" id="PRO_5033020469" description="FAS1 domain-containing protein" evidence="2">
    <location>
        <begin position="27"/>
        <end position="511"/>
    </location>
</feature>
<dbReference type="FunFam" id="2.30.180.10:FF:000047">
    <property type="entry name" value="Fasciclin-like protein"/>
    <property type="match status" value="1"/>
</dbReference>
<dbReference type="Proteomes" id="UP000650467">
    <property type="component" value="Unassembled WGS sequence"/>
</dbReference>
<organism evidence="4 5">
    <name type="scientific">Chlamydomonas incerta</name>
    <dbReference type="NCBI Taxonomy" id="51695"/>
    <lineage>
        <taxon>Eukaryota</taxon>
        <taxon>Viridiplantae</taxon>
        <taxon>Chlorophyta</taxon>
        <taxon>core chlorophytes</taxon>
        <taxon>Chlorophyceae</taxon>
        <taxon>CS clade</taxon>
        <taxon>Chlamydomonadales</taxon>
        <taxon>Chlamydomonadaceae</taxon>
        <taxon>Chlamydomonas</taxon>
    </lineage>
</organism>
<dbReference type="InterPro" id="IPR050904">
    <property type="entry name" value="Adhesion/Biosynth-related"/>
</dbReference>
<keyword evidence="1" id="KW-1133">Transmembrane helix</keyword>
<dbReference type="SMART" id="SM00554">
    <property type="entry name" value="FAS1"/>
    <property type="match status" value="3"/>
</dbReference>
<dbReference type="InterPro" id="IPR036378">
    <property type="entry name" value="FAS1_dom_sf"/>
</dbReference>
<feature type="transmembrane region" description="Helical" evidence="1">
    <location>
        <begin position="487"/>
        <end position="508"/>
    </location>
</feature>
<sequence>MAQSVRSPAAALVALCLVLSLAAASAQSTILQVLQANNLTLLMAAVRAAGLEATLNATAGTVGGANITLFAPTDAALTATASDLGTTPAALLGLGSALAPILTAHITGAALLSAAIPDGSSNLATLTTGQNLTVSKVNGTVTVRSLGSDAVVRAADLRAGGSVIHLVDRLLLPVYTSLASAVARRPELSSLLSAVTAAGLATTLSNPALSVTLFAPTNAALDAGAAYATAVRANLTDVLTYHVATSRVLAAAVTSTPATLTTLNARANLTAALVGASVVVTPVGATRAAVLAADIPVGLNVAANSSSPRSVIHVINATLVPFYTTVANAAERAGLTTLLAAVAASDAAFATALADPGFNGTVLAPSNAAFTAALTSLKLNASQLLADKDNLRRILNAHIIPNAAVRSSQLTNNQTIRTLANATLTVRINGTTVTFAAAKSSANVAQADVAVGNGRSIVHVIDYVLLPADIMLNITTSGGGGGGAAGMAAPSLLTLLSSALALLALLGFGKL</sequence>
<keyword evidence="1" id="KW-0472">Membrane</keyword>
<dbReference type="Gene3D" id="2.30.180.10">
    <property type="entry name" value="FAS1 domain"/>
    <property type="match status" value="3"/>
</dbReference>
<feature type="domain" description="FAS1" evidence="3">
    <location>
        <begin position="175"/>
        <end position="319"/>
    </location>
</feature>
<name>A0A835SII4_CHLIN</name>
<accession>A0A835SII4</accession>
<feature type="signal peptide" evidence="2">
    <location>
        <begin position="1"/>
        <end position="26"/>
    </location>
</feature>
<evidence type="ECO:0000256" key="1">
    <source>
        <dbReference type="SAM" id="Phobius"/>
    </source>
</evidence>
<dbReference type="PANTHER" id="PTHR10900:SF77">
    <property type="entry name" value="FI19380P1"/>
    <property type="match status" value="1"/>
</dbReference>
<dbReference type="PROSITE" id="PS50213">
    <property type="entry name" value="FAS1"/>
    <property type="match status" value="3"/>
</dbReference>
<feature type="domain" description="FAS1" evidence="3">
    <location>
        <begin position="26"/>
        <end position="171"/>
    </location>
</feature>
<dbReference type="OrthoDB" id="544570at2759"/>
<comment type="caution">
    <text evidence="4">The sequence shown here is derived from an EMBL/GenBank/DDBJ whole genome shotgun (WGS) entry which is preliminary data.</text>
</comment>
<dbReference type="Pfam" id="PF02469">
    <property type="entry name" value="Fasciclin"/>
    <property type="match status" value="3"/>
</dbReference>
<evidence type="ECO:0000313" key="4">
    <source>
        <dbReference type="EMBL" id="KAG2427763.1"/>
    </source>
</evidence>
<evidence type="ECO:0000259" key="3">
    <source>
        <dbReference type="PROSITE" id="PS50213"/>
    </source>
</evidence>
<evidence type="ECO:0000256" key="2">
    <source>
        <dbReference type="SAM" id="SignalP"/>
    </source>
</evidence>
<dbReference type="SUPFAM" id="SSF82153">
    <property type="entry name" value="FAS1 domain"/>
    <property type="match status" value="3"/>
</dbReference>
<keyword evidence="2" id="KW-0732">Signal</keyword>
<dbReference type="GO" id="GO:0005615">
    <property type="term" value="C:extracellular space"/>
    <property type="evidence" value="ECO:0007669"/>
    <property type="project" value="TreeGrafter"/>
</dbReference>
<evidence type="ECO:0000313" key="5">
    <source>
        <dbReference type="Proteomes" id="UP000650467"/>
    </source>
</evidence>
<dbReference type="AlphaFoldDB" id="A0A835SII4"/>
<reference evidence="4" key="1">
    <citation type="journal article" date="2020" name="bioRxiv">
        <title>Comparative genomics of Chlamydomonas.</title>
        <authorList>
            <person name="Craig R.J."/>
            <person name="Hasan A.R."/>
            <person name="Ness R.W."/>
            <person name="Keightley P.D."/>
        </authorList>
    </citation>
    <scope>NUCLEOTIDE SEQUENCE</scope>
    <source>
        <strain evidence="4">SAG 7.73</strain>
    </source>
</reference>
<proteinExistence type="predicted"/>
<keyword evidence="5" id="KW-1185">Reference proteome</keyword>
<gene>
    <name evidence="4" type="ORF">HXX76_012088</name>
</gene>
<dbReference type="PANTHER" id="PTHR10900">
    <property type="entry name" value="PERIOSTIN-RELATED"/>
    <property type="match status" value="1"/>
</dbReference>
<dbReference type="InterPro" id="IPR000782">
    <property type="entry name" value="FAS1_domain"/>
</dbReference>
<feature type="domain" description="FAS1" evidence="3">
    <location>
        <begin position="322"/>
        <end position="465"/>
    </location>
</feature>
<keyword evidence="1" id="KW-0812">Transmembrane</keyword>